<keyword evidence="5 9" id="KW-0378">Hydrolase</keyword>
<name>A0A0L8VD56_9BACT</name>
<dbReference type="Pfam" id="PF06964">
    <property type="entry name" value="Alpha-L-AF_C"/>
    <property type="match status" value="1"/>
</dbReference>
<evidence type="ECO:0000256" key="4">
    <source>
        <dbReference type="ARBA" id="ARBA00022729"/>
    </source>
</evidence>
<sequence length="645" mass="73427">MMTKKLILLLACVCVAFQTWAQEQTYEISIKKPKKEIPVQSNMYGVFFEDINFGADGGLYAELIKNRSFDFTNSPTMGWLTYGDVSVETTGAPFERNPNYLRLTNSGLLTGTGVINEGFRGIGVKEGEMYQLSFYARSIDSEAKNLRIELISSGAEIMAHVDMEVTSDDWGKYSVELSPAWTDPHAKLRIDLRSLGSIDLEHVSLFPEKTFKGRENGMRQDLAQALADLKPGIFRFPGGCIIEGNSLEMRYQWKNSVGPVENRPVLENRWNYEFQHRFTPDYFQSYGLGFYEYFLLCEDLGADALPVVNCGIACQYATEEVCEDLEPYIQDALDLIEFANGSVTSTWGKIRAEMGHPEPFNMKMIGIGNEQWGEDFPNHLEQFMKAIYAKYPDMLVIGSSGPSADGEQFDYLWDEMKRLDVDLVDEHYYKDPEWFLNSADRYDSYDRKGPKVFAGEYACHDHPQKKNSFYSALCEAAFMTGLERNADVVHLATYAPLFAHVDAWQWKPDMIWFDNLRLVKSANYYVQQLYAHHKGTRAMDLTWNKENLTGQDGLYASSVIDDEKDQLIIKIANTSKESKTVNFDFSKLKLDKNSGKQITLMGDLEVENTLDNPDWIVPTEKAISISGTTLKAELEPESFHVFVLK</sequence>
<evidence type="ECO:0000313" key="9">
    <source>
        <dbReference type="EMBL" id="KOH46399.1"/>
    </source>
</evidence>
<dbReference type="OrthoDB" id="9758333at2"/>
<dbReference type="Gene3D" id="2.60.120.260">
    <property type="entry name" value="Galactose-binding domain-like"/>
    <property type="match status" value="1"/>
</dbReference>
<dbReference type="SUPFAM" id="SSF51011">
    <property type="entry name" value="Glycosyl hydrolase domain"/>
    <property type="match status" value="1"/>
</dbReference>
<dbReference type="SMART" id="SM00813">
    <property type="entry name" value="Alpha-L-AF_C"/>
    <property type="match status" value="1"/>
</dbReference>
<dbReference type="InterPro" id="IPR017853">
    <property type="entry name" value="GH"/>
</dbReference>
<comment type="caution">
    <text evidence="9">The sequence shown here is derived from an EMBL/GenBank/DDBJ whole genome shotgun (WGS) entry which is preliminary data.</text>
</comment>
<accession>A0A0L8VD56</accession>
<evidence type="ECO:0000256" key="5">
    <source>
        <dbReference type="ARBA" id="ARBA00022801"/>
    </source>
</evidence>
<organism evidence="9 10">
    <name type="scientific">Sunxiuqinia dokdonensis</name>
    <dbReference type="NCBI Taxonomy" id="1409788"/>
    <lineage>
        <taxon>Bacteria</taxon>
        <taxon>Pseudomonadati</taxon>
        <taxon>Bacteroidota</taxon>
        <taxon>Bacteroidia</taxon>
        <taxon>Marinilabiliales</taxon>
        <taxon>Prolixibacteraceae</taxon>
        <taxon>Sunxiuqinia</taxon>
    </lineage>
</organism>
<dbReference type="Pfam" id="PF22848">
    <property type="entry name" value="ASD1_dom"/>
    <property type="match status" value="1"/>
</dbReference>
<evidence type="ECO:0000256" key="3">
    <source>
        <dbReference type="ARBA" id="ARBA00012670"/>
    </source>
</evidence>
<dbReference type="InterPro" id="IPR055235">
    <property type="entry name" value="ASD1_cat"/>
</dbReference>
<comment type="catalytic activity">
    <reaction evidence="1">
        <text>Hydrolysis of terminal non-reducing alpha-L-arabinofuranoside residues in alpha-L-arabinosides.</text>
        <dbReference type="EC" id="3.2.1.55"/>
    </reaction>
</comment>
<dbReference type="EC" id="3.2.1.55" evidence="3"/>
<feature type="signal peptide" evidence="7">
    <location>
        <begin position="1"/>
        <end position="21"/>
    </location>
</feature>
<protein>
    <recommendedName>
        <fullName evidence="3">non-reducing end alpha-L-arabinofuranosidase</fullName>
        <ecNumber evidence="3">3.2.1.55</ecNumber>
    </recommendedName>
</protein>
<dbReference type="GO" id="GO:0046373">
    <property type="term" value="P:L-arabinose metabolic process"/>
    <property type="evidence" value="ECO:0007669"/>
    <property type="project" value="InterPro"/>
</dbReference>
<dbReference type="PATRIC" id="fig|1409788.3.peg.807"/>
<dbReference type="InterPro" id="IPR008979">
    <property type="entry name" value="Galactose-bd-like_sf"/>
</dbReference>
<dbReference type="InterPro" id="IPR003305">
    <property type="entry name" value="CenC_carb-bd"/>
</dbReference>
<dbReference type="RefSeq" id="WP_053179937.1">
    <property type="nucleotide sequence ID" value="NZ_LGIA01000029.1"/>
</dbReference>
<proteinExistence type="inferred from homology"/>
<dbReference type="Proteomes" id="UP000036958">
    <property type="component" value="Unassembled WGS sequence"/>
</dbReference>
<keyword evidence="9" id="KW-0326">Glycosidase</keyword>
<evidence type="ECO:0000256" key="1">
    <source>
        <dbReference type="ARBA" id="ARBA00001462"/>
    </source>
</evidence>
<dbReference type="GO" id="GO:0046556">
    <property type="term" value="F:alpha-L-arabinofuranosidase activity"/>
    <property type="evidence" value="ECO:0007669"/>
    <property type="project" value="UniProtKB-EC"/>
</dbReference>
<gene>
    <name evidence="9" type="ORF">NC99_07910</name>
</gene>
<dbReference type="STRING" id="1409788.NC99_07910"/>
<dbReference type="AlphaFoldDB" id="A0A0L8VD56"/>
<dbReference type="EMBL" id="LGIA01000029">
    <property type="protein sequence ID" value="KOH46399.1"/>
    <property type="molecule type" value="Genomic_DNA"/>
</dbReference>
<keyword evidence="6" id="KW-0325">Glycoprotein</keyword>
<dbReference type="SUPFAM" id="SSF51445">
    <property type="entry name" value="(Trans)glycosidases"/>
    <property type="match status" value="1"/>
</dbReference>
<evidence type="ECO:0000256" key="7">
    <source>
        <dbReference type="SAM" id="SignalP"/>
    </source>
</evidence>
<evidence type="ECO:0000313" key="10">
    <source>
        <dbReference type="Proteomes" id="UP000036958"/>
    </source>
</evidence>
<reference evidence="10" key="1">
    <citation type="submission" date="2015-07" db="EMBL/GenBank/DDBJ databases">
        <title>Genome sequencing of Sunxiuqinia dokdonensis strain SK.</title>
        <authorList>
            <person name="Ahn S."/>
            <person name="Kim B.-C."/>
        </authorList>
    </citation>
    <scope>NUCLEOTIDE SEQUENCE [LARGE SCALE GENOMIC DNA]</scope>
    <source>
        <strain evidence="10">SK</strain>
    </source>
</reference>
<dbReference type="Gene3D" id="3.20.20.80">
    <property type="entry name" value="Glycosidases"/>
    <property type="match status" value="1"/>
</dbReference>
<dbReference type="PANTHER" id="PTHR31776">
    <property type="entry name" value="ALPHA-L-ARABINOFURANOSIDASE 1"/>
    <property type="match status" value="1"/>
</dbReference>
<dbReference type="InterPro" id="IPR051563">
    <property type="entry name" value="Glycosyl_Hydrolase_51"/>
</dbReference>
<evidence type="ECO:0000256" key="2">
    <source>
        <dbReference type="ARBA" id="ARBA00007186"/>
    </source>
</evidence>
<dbReference type="Gene3D" id="2.60.40.1180">
    <property type="entry name" value="Golgi alpha-mannosidase II"/>
    <property type="match status" value="1"/>
</dbReference>
<comment type="similarity">
    <text evidence="2">Belongs to the glycosyl hydrolase 51 family.</text>
</comment>
<dbReference type="InterPro" id="IPR010720">
    <property type="entry name" value="Alpha-L-AF_C"/>
</dbReference>
<feature type="chain" id="PRO_5005591643" description="non-reducing end alpha-L-arabinofuranosidase" evidence="7">
    <location>
        <begin position="22"/>
        <end position="645"/>
    </location>
</feature>
<keyword evidence="4 7" id="KW-0732">Signal</keyword>
<dbReference type="Pfam" id="PF02018">
    <property type="entry name" value="CBM_4_9"/>
    <property type="match status" value="1"/>
</dbReference>
<evidence type="ECO:0000256" key="6">
    <source>
        <dbReference type="ARBA" id="ARBA00023180"/>
    </source>
</evidence>
<evidence type="ECO:0000259" key="8">
    <source>
        <dbReference type="SMART" id="SM00813"/>
    </source>
</evidence>
<dbReference type="InterPro" id="IPR013780">
    <property type="entry name" value="Glyco_hydro_b"/>
</dbReference>
<dbReference type="PANTHER" id="PTHR31776:SF0">
    <property type="entry name" value="ALPHA-L-ARABINOFURANOSIDASE 1"/>
    <property type="match status" value="1"/>
</dbReference>
<feature type="domain" description="Alpha-L-arabinofuranosidase C-terminal" evidence="8">
    <location>
        <begin position="455"/>
        <end position="638"/>
    </location>
</feature>
<dbReference type="SUPFAM" id="SSF49785">
    <property type="entry name" value="Galactose-binding domain-like"/>
    <property type="match status" value="1"/>
</dbReference>
<keyword evidence="10" id="KW-1185">Reference proteome</keyword>